<evidence type="ECO:0000256" key="6">
    <source>
        <dbReference type="ARBA" id="ARBA00023273"/>
    </source>
</evidence>
<dbReference type="PANTHER" id="PTHR16160:SF12">
    <property type="entry name" value="FERMITIN FAMILY HOMOLOG 1"/>
    <property type="match status" value="1"/>
</dbReference>
<dbReference type="SMART" id="SM00233">
    <property type="entry name" value="PH"/>
    <property type="match status" value="1"/>
</dbReference>
<comment type="subcellular location">
    <subcellularLocation>
        <location evidence="1">Cell junction</location>
    </subcellularLocation>
    <subcellularLocation>
        <location evidence="2">Cell projection</location>
    </subcellularLocation>
</comment>
<dbReference type="InterPro" id="IPR040790">
    <property type="entry name" value="Kindlin_2_N"/>
</dbReference>
<keyword evidence="9" id="KW-1185">Reference proteome</keyword>
<keyword evidence="5" id="KW-0965">Cell junction</keyword>
<dbReference type="GO" id="GO:0051546">
    <property type="term" value="P:keratinocyte migration"/>
    <property type="evidence" value="ECO:0007669"/>
    <property type="project" value="Ensembl"/>
</dbReference>
<dbReference type="FunFam" id="3.10.20.90:FF:000035">
    <property type="entry name" value="Fermitin family homolog 2 (Drosophila)"/>
    <property type="match status" value="1"/>
</dbReference>
<dbReference type="Pfam" id="PF18124">
    <property type="entry name" value="Kindlin_2_N"/>
    <property type="match status" value="1"/>
</dbReference>
<comment type="similarity">
    <text evidence="3">Belongs to the kindlin family.</text>
</comment>
<dbReference type="CDD" id="cd17180">
    <property type="entry name" value="FERM_F0_KIND1"/>
    <property type="match status" value="1"/>
</dbReference>
<evidence type="ECO:0000313" key="8">
    <source>
        <dbReference type="Ensembl" id="ENSVURP00010010026.1"/>
    </source>
</evidence>
<dbReference type="GO" id="GO:1903691">
    <property type="term" value="P:positive regulation of wound healing, spreading of epidermal cells"/>
    <property type="evidence" value="ECO:0007669"/>
    <property type="project" value="Ensembl"/>
</dbReference>
<dbReference type="InterPro" id="IPR035963">
    <property type="entry name" value="FERM_2"/>
</dbReference>
<dbReference type="GO" id="GO:2000647">
    <property type="term" value="P:negative regulation of stem cell proliferation"/>
    <property type="evidence" value="ECO:0007669"/>
    <property type="project" value="Ensembl"/>
</dbReference>
<keyword evidence="4" id="KW-0130">Cell adhesion</keyword>
<dbReference type="AlphaFoldDB" id="A0A4X2KJ74"/>
<sequence length="702" mass="81227">MFSFSKISYVNVKLMFFSEEIIFLRMFSSSDYGTTSWELIVRVDHQYEEEQKEFTLRVSGDLHIGGVMLKLVEQINIARDWSDFALWWEQKHCWLLKTHWTLDKCGIQADARLLFTPQHKMLRLRLPNMKTVRLRVSFSSVVFKAVSDICKTLNIRRSEELSLLKPSDDYFKKKKKKEKSNREPIIEDILNLDNSVTISGSPVSPGLYSKTMTPIYDPVNGTPVSSTITWFSDSPLTEQSCNILAFSQPSRSPETLAEMFQPRSLVDKAKLNAGWLDSSRSLMEQGIQEDEKLLLRFKYYTFFDLNPKYDAVRINQLYEQARWSILLEEIDCTEEEMLIFAALQYHISKLSLSAETMDFTNESEVDEVEAALSNLEVTLEGGKSENILEDITDIPKLADNLRLFRSKKLTLKTFKQYWFVFKDTSIAYFKNQDLEQGEPLERLYLRGCEVVPDVNVSGRKFGIKLLIPVADGMNEVYLRCDNENQYARWMAACVLASKGKTMADSSYWPEVNNILSFLKMKNRNTSSQAPSDPECMDMKPECFVSPRCAKKYKSKQLAARILEAHQNVAQMSLVEAKLRFIQAWQSLPEFGLTYYIVRFKGSKKDDLLGVSYNRLIRIDMATGDPITTWRFANMKQWNVNWEIRQVAIDFDQNLSFAFTCRSADCKIVHEYIGGYIFLSTRSKDQNETLDEELFHKLTGGQE</sequence>
<dbReference type="Gene3D" id="2.30.29.30">
    <property type="entry name" value="Pleckstrin-homology domain (PH domain)/Phosphotyrosine-binding domain (PTB)"/>
    <property type="match status" value="2"/>
</dbReference>
<dbReference type="GO" id="GO:0033630">
    <property type="term" value="P:positive regulation of cell adhesion mediated by integrin"/>
    <property type="evidence" value="ECO:0007669"/>
    <property type="project" value="Ensembl"/>
</dbReference>
<dbReference type="GO" id="GO:0071944">
    <property type="term" value="C:cell periphery"/>
    <property type="evidence" value="ECO:0007669"/>
    <property type="project" value="Ensembl"/>
</dbReference>
<dbReference type="InterPro" id="IPR011993">
    <property type="entry name" value="PH-like_dom_sf"/>
</dbReference>
<dbReference type="Pfam" id="PF00373">
    <property type="entry name" value="FERM_M"/>
    <property type="match status" value="2"/>
</dbReference>
<dbReference type="GO" id="GO:0090162">
    <property type="term" value="P:establishment of epithelial cell polarity"/>
    <property type="evidence" value="ECO:0007669"/>
    <property type="project" value="Ensembl"/>
</dbReference>
<gene>
    <name evidence="8" type="primary">FERMT1</name>
</gene>
<dbReference type="SUPFAM" id="SSF47031">
    <property type="entry name" value="Second domain of FERM"/>
    <property type="match status" value="1"/>
</dbReference>
<dbReference type="OMA" id="GMFFCAP"/>
<evidence type="ECO:0000256" key="2">
    <source>
        <dbReference type="ARBA" id="ARBA00004316"/>
    </source>
</evidence>
<dbReference type="CDD" id="cd14473">
    <property type="entry name" value="FERM_B-lobe"/>
    <property type="match status" value="1"/>
</dbReference>
<dbReference type="FunFam" id="2.30.29.30:FF:000037">
    <property type="entry name" value="Fermitin family homolog 2"/>
    <property type="match status" value="1"/>
</dbReference>
<dbReference type="GO" id="GO:0071711">
    <property type="term" value="P:basement membrane organization"/>
    <property type="evidence" value="ECO:0007669"/>
    <property type="project" value="Ensembl"/>
</dbReference>
<dbReference type="SUPFAM" id="SSF50729">
    <property type="entry name" value="PH domain-like"/>
    <property type="match status" value="2"/>
</dbReference>
<dbReference type="GO" id="GO:0051015">
    <property type="term" value="F:actin filament binding"/>
    <property type="evidence" value="ECO:0007669"/>
    <property type="project" value="Ensembl"/>
</dbReference>
<dbReference type="GO" id="GO:0005178">
    <property type="term" value="F:integrin binding"/>
    <property type="evidence" value="ECO:0007669"/>
    <property type="project" value="TreeGrafter"/>
</dbReference>
<dbReference type="GO" id="GO:0071636">
    <property type="term" value="P:positive regulation of transforming growth factor beta production"/>
    <property type="evidence" value="ECO:0007669"/>
    <property type="project" value="Ensembl"/>
</dbReference>
<dbReference type="GeneTree" id="ENSGT00390000013444"/>
<dbReference type="FunFam" id="2.30.29.30:FF:000057">
    <property type="entry name" value="Fermitin family homolog 2 (Drosophila)"/>
    <property type="match status" value="1"/>
</dbReference>
<dbReference type="CDD" id="cd13205">
    <property type="entry name" value="FERM_C_fermitin"/>
    <property type="match status" value="1"/>
</dbReference>
<dbReference type="GO" id="GO:0005925">
    <property type="term" value="C:focal adhesion"/>
    <property type="evidence" value="ECO:0007669"/>
    <property type="project" value="Ensembl"/>
</dbReference>
<dbReference type="InterPro" id="IPR037843">
    <property type="entry name" value="Kindlin/fermitin"/>
</dbReference>
<reference evidence="9" key="1">
    <citation type="submission" date="2018-12" db="EMBL/GenBank/DDBJ databases">
        <authorList>
            <person name="Yazar S."/>
        </authorList>
    </citation>
    <scope>NUCLEOTIDE SEQUENCE [LARGE SCALE GENOMIC DNA]</scope>
</reference>
<proteinExistence type="inferred from homology"/>
<reference evidence="8" key="3">
    <citation type="submission" date="2025-09" db="UniProtKB">
        <authorList>
            <consortium name="Ensembl"/>
        </authorList>
    </citation>
    <scope>IDENTIFICATION</scope>
</reference>
<dbReference type="GO" id="GO:0010629">
    <property type="term" value="P:negative regulation of gene expression"/>
    <property type="evidence" value="ECO:0007669"/>
    <property type="project" value="Ensembl"/>
</dbReference>
<evidence type="ECO:0000313" key="9">
    <source>
        <dbReference type="Proteomes" id="UP000314987"/>
    </source>
</evidence>
<dbReference type="GO" id="GO:0051886">
    <property type="term" value="P:negative regulation of timing of anagen"/>
    <property type="evidence" value="ECO:0007669"/>
    <property type="project" value="Ensembl"/>
</dbReference>
<dbReference type="InterPro" id="IPR019748">
    <property type="entry name" value="FERM_central"/>
</dbReference>
<dbReference type="GO" id="GO:0033625">
    <property type="term" value="P:positive regulation of integrin activation"/>
    <property type="evidence" value="ECO:0007669"/>
    <property type="project" value="Ensembl"/>
</dbReference>
<dbReference type="GO" id="GO:0090090">
    <property type="term" value="P:negative regulation of canonical Wnt signaling pathway"/>
    <property type="evidence" value="ECO:0007669"/>
    <property type="project" value="Ensembl"/>
</dbReference>
<accession>A0A4X2KJ74</accession>
<dbReference type="Ensembl" id="ENSVURT00010011364.1">
    <property type="protein sequence ID" value="ENSVURP00010010026.1"/>
    <property type="gene ID" value="ENSVURG00010007738.1"/>
</dbReference>
<evidence type="ECO:0000256" key="3">
    <source>
        <dbReference type="ARBA" id="ARBA00008052"/>
    </source>
</evidence>
<evidence type="ECO:0000256" key="5">
    <source>
        <dbReference type="ARBA" id="ARBA00022949"/>
    </source>
</evidence>
<dbReference type="SMART" id="SM00295">
    <property type="entry name" value="B41"/>
    <property type="match status" value="1"/>
</dbReference>
<feature type="domain" description="PH" evidence="7">
    <location>
        <begin position="402"/>
        <end position="498"/>
    </location>
</feature>
<reference evidence="8" key="2">
    <citation type="submission" date="2025-08" db="UniProtKB">
        <authorList>
            <consortium name="Ensembl"/>
        </authorList>
    </citation>
    <scope>IDENTIFICATION</scope>
</reference>
<dbReference type="GO" id="GO:0005829">
    <property type="term" value="C:cytosol"/>
    <property type="evidence" value="ECO:0007669"/>
    <property type="project" value="Ensembl"/>
</dbReference>
<dbReference type="Gene3D" id="3.10.20.90">
    <property type="entry name" value="Phosphatidylinositol 3-kinase Catalytic Subunit, Chain A, domain 1"/>
    <property type="match status" value="2"/>
</dbReference>
<dbReference type="PANTHER" id="PTHR16160">
    <property type="entry name" value="FERMITIN 2-RELATED"/>
    <property type="match status" value="1"/>
</dbReference>
<evidence type="ECO:0000259" key="7">
    <source>
        <dbReference type="PROSITE" id="PS50003"/>
    </source>
</evidence>
<organism evidence="8 9">
    <name type="scientific">Vombatus ursinus</name>
    <name type="common">Common wombat</name>
    <dbReference type="NCBI Taxonomy" id="29139"/>
    <lineage>
        <taxon>Eukaryota</taxon>
        <taxon>Metazoa</taxon>
        <taxon>Chordata</taxon>
        <taxon>Craniata</taxon>
        <taxon>Vertebrata</taxon>
        <taxon>Euteleostomi</taxon>
        <taxon>Mammalia</taxon>
        <taxon>Metatheria</taxon>
        <taxon>Diprotodontia</taxon>
        <taxon>Vombatidae</taxon>
        <taxon>Vombatus</taxon>
    </lineage>
</organism>
<dbReference type="CDD" id="cd17183">
    <property type="entry name" value="FERM_F1_KIND1"/>
    <property type="match status" value="1"/>
</dbReference>
<dbReference type="GO" id="GO:0042995">
    <property type="term" value="C:cell projection"/>
    <property type="evidence" value="ECO:0007669"/>
    <property type="project" value="UniProtKB-SubCell"/>
</dbReference>
<dbReference type="GO" id="GO:0007229">
    <property type="term" value="P:integrin-mediated signaling pathway"/>
    <property type="evidence" value="ECO:0007669"/>
    <property type="project" value="InterPro"/>
</dbReference>
<dbReference type="GO" id="GO:0043616">
    <property type="term" value="P:keratinocyte proliferation"/>
    <property type="evidence" value="ECO:0007669"/>
    <property type="project" value="Ensembl"/>
</dbReference>
<dbReference type="Proteomes" id="UP000314987">
    <property type="component" value="Unassembled WGS sequence"/>
</dbReference>
<evidence type="ECO:0000256" key="1">
    <source>
        <dbReference type="ARBA" id="ARBA00004282"/>
    </source>
</evidence>
<dbReference type="STRING" id="29139.ENSVURP00010010026"/>
<evidence type="ECO:0000256" key="4">
    <source>
        <dbReference type="ARBA" id="ARBA00022889"/>
    </source>
</evidence>
<dbReference type="GO" id="GO:0042308">
    <property type="term" value="P:negative regulation of protein import into nucleus"/>
    <property type="evidence" value="ECO:0007669"/>
    <property type="project" value="Ensembl"/>
</dbReference>
<protein>
    <submittedName>
        <fullName evidence="8">FERM domain containing kindlin 1</fullName>
    </submittedName>
</protein>
<dbReference type="PROSITE" id="PS50003">
    <property type="entry name" value="PH_DOMAIN"/>
    <property type="match status" value="1"/>
</dbReference>
<dbReference type="PROSITE" id="PS00661">
    <property type="entry name" value="FERM_2"/>
    <property type="match status" value="1"/>
</dbReference>
<dbReference type="InterPro" id="IPR001849">
    <property type="entry name" value="PH_domain"/>
</dbReference>
<dbReference type="InterPro" id="IPR019747">
    <property type="entry name" value="FERM_CS"/>
</dbReference>
<dbReference type="GO" id="GO:0001954">
    <property type="term" value="P:positive regulation of cell-matrix adhesion"/>
    <property type="evidence" value="ECO:0007669"/>
    <property type="project" value="Ensembl"/>
</dbReference>
<dbReference type="InterPro" id="IPR019749">
    <property type="entry name" value="Band_41_domain"/>
</dbReference>
<dbReference type="GO" id="GO:0007160">
    <property type="term" value="P:cell-matrix adhesion"/>
    <property type="evidence" value="ECO:0007669"/>
    <property type="project" value="TreeGrafter"/>
</dbReference>
<keyword evidence="6" id="KW-0966">Cell projection</keyword>
<dbReference type="GO" id="GO:0030511">
    <property type="term" value="P:positive regulation of transforming growth factor beta receptor signaling pathway"/>
    <property type="evidence" value="ECO:0007669"/>
    <property type="project" value="Ensembl"/>
</dbReference>
<dbReference type="InterPro" id="IPR037837">
    <property type="entry name" value="PH_Kindlin/fermitin"/>
</dbReference>
<name>A0A4X2KJ74_VOMUR</name>
<dbReference type="CDD" id="cd01237">
    <property type="entry name" value="PH_fermitin"/>
    <property type="match status" value="1"/>
</dbReference>